<protein>
    <submittedName>
        <fullName evidence="1">Uncharacterized protein</fullName>
    </submittedName>
</protein>
<proteinExistence type="predicted"/>
<dbReference type="EMBL" id="UOEQ01000586">
    <property type="protein sequence ID" value="VAW25206.1"/>
    <property type="molecule type" value="Genomic_DNA"/>
</dbReference>
<gene>
    <name evidence="1" type="ORF">MNBD_ALPHA11-712</name>
</gene>
<organism evidence="1">
    <name type="scientific">hydrothermal vent metagenome</name>
    <dbReference type="NCBI Taxonomy" id="652676"/>
    <lineage>
        <taxon>unclassified sequences</taxon>
        <taxon>metagenomes</taxon>
        <taxon>ecological metagenomes</taxon>
    </lineage>
</organism>
<accession>A0A3B0UZH0</accession>
<sequence length="37" mass="4138">MLQSNGNQLSFFAQTVAQLARLQCLRGNNAGWLYDHA</sequence>
<reference evidence="1" key="1">
    <citation type="submission" date="2018-06" db="EMBL/GenBank/DDBJ databases">
        <authorList>
            <person name="Zhirakovskaya E."/>
        </authorList>
    </citation>
    <scope>NUCLEOTIDE SEQUENCE</scope>
</reference>
<name>A0A3B0UZH0_9ZZZZ</name>
<evidence type="ECO:0000313" key="1">
    <source>
        <dbReference type="EMBL" id="VAW25206.1"/>
    </source>
</evidence>
<dbReference type="AlphaFoldDB" id="A0A3B0UZH0"/>